<dbReference type="Pfam" id="PF07589">
    <property type="entry name" value="PEP-CTERM"/>
    <property type="match status" value="1"/>
</dbReference>
<dbReference type="AlphaFoldDB" id="A0AAW9QAN4"/>
<feature type="domain" description="Ice-binding protein C-terminal" evidence="2">
    <location>
        <begin position="263"/>
        <end position="288"/>
    </location>
</feature>
<accession>A0AAW9QAN4</accession>
<keyword evidence="1" id="KW-0732">Signal</keyword>
<sequence length="291" mass="29061">MQAPHTIGRFAAAIAAAAALAAPAHASGIRAAEGIGFYIGVDSLATVASGTFAGMANPNAGRLTLLLDHGNHFHGIGAYSYGGTAASPVVLPTSANNRLPEMSSRVTEAASSIALQAGTGAFAGQWVSGVLPEGTPAADYSYLGAASIQSLVGRGDAAEVLYGSSGGRWNAAYGDVVVGLRLEGISDGLKVAVGDHLDVFSGGAGSVFTLGSGSALSFLPTFYTDGAAAPGTYSAQFSLVNLGSNGAVRDGGSFYYDFSVAAPVPEPGTWALMLAGLAAAAALARHRRRAH</sequence>
<dbReference type="InterPro" id="IPR013424">
    <property type="entry name" value="Ice-binding_C"/>
</dbReference>
<comment type="caution">
    <text evidence="3">The sequence shown here is derived from an EMBL/GenBank/DDBJ whole genome shotgun (WGS) entry which is preliminary data.</text>
</comment>
<dbReference type="NCBIfam" id="TIGR02595">
    <property type="entry name" value="PEP_CTERM"/>
    <property type="match status" value="1"/>
</dbReference>
<evidence type="ECO:0000313" key="4">
    <source>
        <dbReference type="Proteomes" id="UP001336250"/>
    </source>
</evidence>
<protein>
    <submittedName>
        <fullName evidence="3">All3515 family Zur-repressed PEP-CTERM protein</fullName>
    </submittedName>
</protein>
<name>A0AAW9QAN4_9BURK</name>
<feature type="signal peptide" evidence="1">
    <location>
        <begin position="1"/>
        <end position="26"/>
    </location>
</feature>
<keyword evidence="4" id="KW-1185">Reference proteome</keyword>
<proteinExistence type="predicted"/>
<dbReference type="EMBL" id="JAZIBG010000009">
    <property type="protein sequence ID" value="MEF7612749.1"/>
    <property type="molecule type" value="Genomic_DNA"/>
</dbReference>
<dbReference type="NCBIfam" id="NF040463">
    <property type="entry name" value="all3515_fam"/>
    <property type="match status" value="1"/>
</dbReference>
<gene>
    <name evidence="3" type="ORF">V4F39_02425</name>
</gene>
<organism evidence="3 4">
    <name type="scientific">Aquincola agrisoli</name>
    <dbReference type="NCBI Taxonomy" id="3119538"/>
    <lineage>
        <taxon>Bacteria</taxon>
        <taxon>Pseudomonadati</taxon>
        <taxon>Pseudomonadota</taxon>
        <taxon>Betaproteobacteria</taxon>
        <taxon>Burkholderiales</taxon>
        <taxon>Sphaerotilaceae</taxon>
        <taxon>Aquincola</taxon>
    </lineage>
</organism>
<evidence type="ECO:0000259" key="2">
    <source>
        <dbReference type="Pfam" id="PF07589"/>
    </source>
</evidence>
<evidence type="ECO:0000313" key="3">
    <source>
        <dbReference type="EMBL" id="MEF7612749.1"/>
    </source>
</evidence>
<dbReference type="Proteomes" id="UP001336250">
    <property type="component" value="Unassembled WGS sequence"/>
</dbReference>
<reference evidence="3 4" key="1">
    <citation type="submission" date="2024-02" db="EMBL/GenBank/DDBJ databases">
        <title>Genome sequence of Aquincola sp. MAHUQ-54.</title>
        <authorList>
            <person name="Huq M.A."/>
        </authorList>
    </citation>
    <scope>NUCLEOTIDE SEQUENCE [LARGE SCALE GENOMIC DNA]</scope>
    <source>
        <strain evidence="3 4">MAHUQ-54</strain>
    </source>
</reference>
<dbReference type="RefSeq" id="WP_332287643.1">
    <property type="nucleotide sequence ID" value="NZ_JAZIBG010000009.1"/>
</dbReference>
<feature type="chain" id="PRO_5043734832" evidence="1">
    <location>
        <begin position="27"/>
        <end position="291"/>
    </location>
</feature>
<evidence type="ECO:0000256" key="1">
    <source>
        <dbReference type="SAM" id="SignalP"/>
    </source>
</evidence>